<evidence type="ECO:0000256" key="11">
    <source>
        <dbReference type="ARBA" id="ARBA00023136"/>
    </source>
</evidence>
<keyword evidence="11" id="KW-0472">Membrane</keyword>
<dbReference type="GO" id="GO:0046872">
    <property type="term" value="F:metal ion binding"/>
    <property type="evidence" value="ECO:0007669"/>
    <property type="project" value="UniProtKB-KW"/>
</dbReference>
<dbReference type="SUPFAM" id="SSF81342">
    <property type="entry name" value="Transmembrane di-heme cytochromes"/>
    <property type="match status" value="1"/>
</dbReference>
<evidence type="ECO:0000256" key="6">
    <source>
        <dbReference type="ARBA" id="ARBA00022692"/>
    </source>
</evidence>
<dbReference type="GO" id="GO:0005886">
    <property type="term" value="C:plasma membrane"/>
    <property type="evidence" value="ECO:0007669"/>
    <property type="project" value="UniProtKB-SubCell"/>
</dbReference>
<organism evidence="13 14">
    <name type="scientific">Sinorhizobium americanum</name>
    <dbReference type="NCBI Taxonomy" id="194963"/>
    <lineage>
        <taxon>Bacteria</taxon>
        <taxon>Pseudomonadati</taxon>
        <taxon>Pseudomonadota</taxon>
        <taxon>Alphaproteobacteria</taxon>
        <taxon>Hyphomicrobiales</taxon>
        <taxon>Rhizobiaceae</taxon>
        <taxon>Sinorhizobium/Ensifer group</taxon>
        <taxon>Sinorhizobium</taxon>
    </lineage>
</organism>
<comment type="similarity">
    <text evidence="12">Belongs to the cytochrome b561 family.</text>
</comment>
<keyword evidence="6" id="KW-0812">Transmembrane</keyword>
<dbReference type="STRING" id="194963.SAMCFNEI73_Ch1566"/>
<evidence type="ECO:0000256" key="5">
    <source>
        <dbReference type="ARBA" id="ARBA00022617"/>
    </source>
</evidence>
<dbReference type="AlphaFoldDB" id="A0A1L3LLB3"/>
<dbReference type="RefSeq" id="WP_064252699.1">
    <property type="nucleotide sequence ID" value="NZ_CP013107.1"/>
</dbReference>
<dbReference type="EMBL" id="CP013107">
    <property type="protein sequence ID" value="APG90867.1"/>
    <property type="molecule type" value="Genomic_DNA"/>
</dbReference>
<accession>A0A1L3LLB3</accession>
<evidence type="ECO:0000256" key="2">
    <source>
        <dbReference type="ARBA" id="ARBA00004651"/>
    </source>
</evidence>
<keyword evidence="5" id="KW-0349">Heme</keyword>
<dbReference type="InterPro" id="IPR016174">
    <property type="entry name" value="Di-haem_cyt_TM"/>
</dbReference>
<dbReference type="PANTHER" id="PTHR30529">
    <property type="entry name" value="CYTOCHROME B561"/>
    <property type="match status" value="1"/>
</dbReference>
<name>A0A1L3LLB3_9HYPH</name>
<dbReference type="GO" id="GO:0020037">
    <property type="term" value="F:heme binding"/>
    <property type="evidence" value="ECO:0007669"/>
    <property type="project" value="TreeGrafter"/>
</dbReference>
<evidence type="ECO:0000256" key="1">
    <source>
        <dbReference type="ARBA" id="ARBA00001970"/>
    </source>
</evidence>
<dbReference type="Gene3D" id="1.20.950.20">
    <property type="entry name" value="Transmembrane di-heme cytochromes, Chain C"/>
    <property type="match status" value="1"/>
</dbReference>
<evidence type="ECO:0000313" key="13">
    <source>
        <dbReference type="EMBL" id="APG90867.1"/>
    </source>
</evidence>
<keyword evidence="7" id="KW-0479">Metal-binding</keyword>
<keyword evidence="9" id="KW-1133">Transmembrane helix</keyword>
<evidence type="ECO:0000256" key="4">
    <source>
        <dbReference type="ARBA" id="ARBA00022475"/>
    </source>
</evidence>
<keyword evidence="3" id="KW-0813">Transport</keyword>
<keyword evidence="8" id="KW-0249">Electron transport</keyword>
<evidence type="ECO:0000313" key="14">
    <source>
        <dbReference type="Proteomes" id="UP000182306"/>
    </source>
</evidence>
<sequence length="208" mass="22955">MLRNGENDFGIVTIVLHWTIALLVLGLMVVGFAMRRIELDPALQFSLYQWHKSLGFTALGLALLRAIWWLTERTPRPVPGLHPFEHAAARQTHRILILLGIITPLAGWAVASASTLNMPSLYFNIIVIPHLPLQQSDSAEAFWALTHALLAYVMLALVAIHIAAAIYHQFVRGEAVLIRMLRSGFRRSDAAPVEAGEASEAVAGRNDP</sequence>
<comment type="cofactor">
    <cofactor evidence="1">
        <name>heme b</name>
        <dbReference type="ChEBI" id="CHEBI:60344"/>
    </cofactor>
</comment>
<protein>
    <submittedName>
        <fullName evidence="13">Cytochrome b561</fullName>
    </submittedName>
</protein>
<evidence type="ECO:0000256" key="9">
    <source>
        <dbReference type="ARBA" id="ARBA00022989"/>
    </source>
</evidence>
<dbReference type="InterPro" id="IPR011577">
    <property type="entry name" value="Cyt_b561_bac/Ni-Hgenase"/>
</dbReference>
<proteinExistence type="inferred from homology"/>
<dbReference type="GO" id="GO:0009055">
    <property type="term" value="F:electron transfer activity"/>
    <property type="evidence" value="ECO:0007669"/>
    <property type="project" value="InterPro"/>
</dbReference>
<evidence type="ECO:0000256" key="7">
    <source>
        <dbReference type="ARBA" id="ARBA00022723"/>
    </source>
</evidence>
<dbReference type="InterPro" id="IPR052168">
    <property type="entry name" value="Cytochrome_b561_oxidase"/>
</dbReference>
<dbReference type="Pfam" id="PF01292">
    <property type="entry name" value="Ni_hydr_CYTB"/>
    <property type="match status" value="1"/>
</dbReference>
<dbReference type="GO" id="GO:0022904">
    <property type="term" value="P:respiratory electron transport chain"/>
    <property type="evidence" value="ECO:0007669"/>
    <property type="project" value="InterPro"/>
</dbReference>
<dbReference type="Proteomes" id="UP000182306">
    <property type="component" value="Chromosome"/>
</dbReference>
<keyword evidence="4" id="KW-1003">Cell membrane</keyword>
<gene>
    <name evidence="13" type="ORF">SAMCFNEI73_Ch1566</name>
</gene>
<keyword evidence="10" id="KW-0408">Iron</keyword>
<dbReference type="OrthoDB" id="1247465at2"/>
<evidence type="ECO:0000256" key="10">
    <source>
        <dbReference type="ARBA" id="ARBA00023004"/>
    </source>
</evidence>
<reference evidence="13 14" key="1">
    <citation type="submission" date="2015-10" db="EMBL/GenBank/DDBJ databases">
        <title>Genomic differences between typical nodule nitrogen-fixing rhizobial strains and those coming from bean seeds.</title>
        <authorList>
            <person name="Peralta H."/>
            <person name="Aguilar-Vera A."/>
            <person name="Diaz R."/>
            <person name="Mora Y."/>
            <person name="Martinez-Batallar G."/>
            <person name="Salazar E."/>
            <person name="Vargas-Lagunas C."/>
            <person name="Encarnacion S."/>
            <person name="Girard L."/>
            <person name="Mora J."/>
        </authorList>
    </citation>
    <scope>NUCLEOTIDE SEQUENCE [LARGE SCALE GENOMIC DNA]</scope>
    <source>
        <strain evidence="13 14">CFNEI 73</strain>
    </source>
</reference>
<evidence type="ECO:0000256" key="8">
    <source>
        <dbReference type="ARBA" id="ARBA00022982"/>
    </source>
</evidence>
<keyword evidence="14" id="KW-1185">Reference proteome</keyword>
<dbReference type="KEGG" id="same:SAMCFNEI73_Ch1566"/>
<evidence type="ECO:0000256" key="12">
    <source>
        <dbReference type="ARBA" id="ARBA00037975"/>
    </source>
</evidence>
<comment type="subcellular location">
    <subcellularLocation>
        <location evidence="2">Cell membrane</location>
        <topology evidence="2">Multi-pass membrane protein</topology>
    </subcellularLocation>
</comment>
<evidence type="ECO:0000256" key="3">
    <source>
        <dbReference type="ARBA" id="ARBA00022448"/>
    </source>
</evidence>
<dbReference type="PANTHER" id="PTHR30529:SF1">
    <property type="entry name" value="CYTOCHROME B561 HOMOLOG 2"/>
    <property type="match status" value="1"/>
</dbReference>